<gene>
    <name evidence="2" type="ORF">BL253_11670</name>
</gene>
<dbReference type="Gene3D" id="3.30.1540.10">
    <property type="entry name" value="formyl-coa transferase, domain 3"/>
    <property type="match status" value="2"/>
</dbReference>
<keyword evidence="3" id="KW-1185">Reference proteome</keyword>
<dbReference type="PANTHER" id="PTHR48228:SF7">
    <property type="entry name" value="FATTY ACYL-COA TRANSFERASE RV3272-RELATED"/>
    <property type="match status" value="1"/>
</dbReference>
<sequence length="813" mass="84743">MTAGTEAAGPLAGLRVVEVAVGTSELGLGLAGGVPGRLLADLGADVVRVVGQASPEIDAEVPWGEAWHRDKRIVRTDDAEAVRTLLAEADAALVYGPEWLVEGRGLGHLGLRAANPGLVYARCRPSRTSTGTVEDYGLLVEARSGFCAQLAGHRPGPIFVDVRAPGIGTATLLTASVLALLRRRVTTGVGGWAETSLYDGMLATLGCMIGRSERARPEIESYWELGSTFPNFLYRCADGELIQVWFGGKGMYAKLIEVLGDEPSVEGYYTDQATGKLQDRAQRWRAPFALQPRDVWIERLRGAGIACEPVLGPGEALRDPHLAEIGLAVARDHDGRSDVMLGSPIAVGPLPGSEAWTRESPEIPATTGRATPETTPEDSTEGAAAAIGADTTGAADATSTGTGTGTGTGGNAAPLRGVRVVDFSAFVAGPLAAQVLADLGAEVIKVEPPEGEAMRAAAYAVAACQRGKRSIAIDITAPEARPVVERLIRQADVVLHNFRVGVAERLGIGAADVARLNPRAVYCHASAFGPTGPRARQPGNDALMQAVTGLEQAIGGDGNEPIAATWIPIDVTGGWVAADGILAGLYAQAVSGEGQQVATSLLGAGMLLQSGSFLRDGALVAGPALDQAQTGYGPGYRLYQAGDGDWFALVLPDENSWTRLRALLAGGEPPAAGGRLATYAPLRGGAHDAAAREAETLLEKAFAGDTAAAWVARLRAEGLLAEVVRPLSRDEFRRGVLDDPLNRQLGRVAAYEVAEWGHFEQIGPLPRLGQPPPDGPTLALPGIGEHSVAVLSDLGFPTEDVDALLAAKIVRQL</sequence>
<feature type="region of interest" description="Disordered" evidence="1">
    <location>
        <begin position="350"/>
        <end position="412"/>
    </location>
</feature>
<dbReference type="STRING" id="1834516.BL253_11670"/>
<dbReference type="SUPFAM" id="SSF89796">
    <property type="entry name" value="CoA-transferase family III (CaiB/BaiF)"/>
    <property type="match status" value="2"/>
</dbReference>
<name>A0A1V2IEM7_9ACTN</name>
<dbReference type="InterPro" id="IPR003673">
    <property type="entry name" value="CoA-Trfase_fam_III"/>
</dbReference>
<evidence type="ECO:0000256" key="1">
    <source>
        <dbReference type="SAM" id="MobiDB-lite"/>
    </source>
</evidence>
<dbReference type="InterPro" id="IPR023606">
    <property type="entry name" value="CoA-Trfase_III_dom_1_sf"/>
</dbReference>
<accession>A0A1V2IEM7</accession>
<organism evidence="2 3">
    <name type="scientific">Pseudofrankia asymbiotica</name>
    <dbReference type="NCBI Taxonomy" id="1834516"/>
    <lineage>
        <taxon>Bacteria</taxon>
        <taxon>Bacillati</taxon>
        <taxon>Actinomycetota</taxon>
        <taxon>Actinomycetes</taxon>
        <taxon>Frankiales</taxon>
        <taxon>Frankiaceae</taxon>
        <taxon>Pseudofrankia</taxon>
    </lineage>
</organism>
<dbReference type="InterPro" id="IPR050509">
    <property type="entry name" value="CoA-transferase_III"/>
</dbReference>
<dbReference type="GO" id="GO:0003824">
    <property type="term" value="F:catalytic activity"/>
    <property type="evidence" value="ECO:0007669"/>
    <property type="project" value="InterPro"/>
</dbReference>
<dbReference type="AlphaFoldDB" id="A0A1V2IEM7"/>
<dbReference type="OrthoDB" id="9797653at2"/>
<evidence type="ECO:0000313" key="3">
    <source>
        <dbReference type="Proteomes" id="UP000188929"/>
    </source>
</evidence>
<dbReference type="Pfam" id="PF02515">
    <property type="entry name" value="CoA_transf_3"/>
    <property type="match status" value="2"/>
</dbReference>
<dbReference type="Proteomes" id="UP000188929">
    <property type="component" value="Unassembled WGS sequence"/>
</dbReference>
<dbReference type="PANTHER" id="PTHR48228">
    <property type="entry name" value="SUCCINYL-COA--D-CITRAMALATE COA-TRANSFERASE"/>
    <property type="match status" value="1"/>
</dbReference>
<dbReference type="Gene3D" id="3.40.50.10540">
    <property type="entry name" value="Crotonobetainyl-coa:carnitine coa-transferase, domain 1"/>
    <property type="match status" value="2"/>
</dbReference>
<evidence type="ECO:0000313" key="2">
    <source>
        <dbReference type="EMBL" id="ONH30891.1"/>
    </source>
</evidence>
<proteinExistence type="predicted"/>
<protein>
    <submittedName>
        <fullName evidence="2">Carnitine dehydratase</fullName>
    </submittedName>
</protein>
<feature type="compositionally biased region" description="Low complexity" evidence="1">
    <location>
        <begin position="381"/>
        <end position="401"/>
    </location>
</feature>
<dbReference type="EMBL" id="MOMC01000022">
    <property type="protein sequence ID" value="ONH30891.1"/>
    <property type="molecule type" value="Genomic_DNA"/>
</dbReference>
<comment type="caution">
    <text evidence="2">The sequence shown here is derived from an EMBL/GenBank/DDBJ whole genome shotgun (WGS) entry which is preliminary data.</text>
</comment>
<dbReference type="InterPro" id="IPR044855">
    <property type="entry name" value="CoA-Trfase_III_dom3_sf"/>
</dbReference>
<reference evidence="3" key="1">
    <citation type="submission" date="2016-10" db="EMBL/GenBank/DDBJ databases">
        <title>Frankia sp. NRRL B-16386 Genome sequencing.</title>
        <authorList>
            <person name="Ghodhbane-Gtari F."/>
            <person name="Swanson E."/>
            <person name="Gueddou A."/>
            <person name="Hezbri K."/>
            <person name="Ktari K."/>
            <person name="Nouioui I."/>
            <person name="Morris K."/>
            <person name="Simpson S."/>
            <person name="Abebe-Akele F."/>
            <person name="Thomas K."/>
            <person name="Gtari M."/>
            <person name="Tisa L.S."/>
        </authorList>
    </citation>
    <scope>NUCLEOTIDE SEQUENCE [LARGE SCALE GENOMIC DNA]</scope>
    <source>
        <strain evidence="3">NRRL B-16386</strain>
    </source>
</reference>